<dbReference type="Proteomes" id="UP000813463">
    <property type="component" value="Chromosome 3"/>
</dbReference>
<dbReference type="RefSeq" id="XP_056695021.1">
    <property type="nucleotide sequence ID" value="XM_056839043.1"/>
</dbReference>
<protein>
    <recommendedName>
        <fullName evidence="3">Peptidase A2 domain-containing protein</fullName>
    </recommendedName>
</protein>
<proteinExistence type="predicted"/>
<reference evidence="1" key="1">
    <citation type="journal article" date="2021" name="Nat. Commun.">
        <title>Genomic analyses provide insights into spinach domestication and the genetic basis of agronomic traits.</title>
        <authorList>
            <person name="Cai X."/>
            <person name="Sun X."/>
            <person name="Xu C."/>
            <person name="Sun H."/>
            <person name="Wang X."/>
            <person name="Ge C."/>
            <person name="Zhang Z."/>
            <person name="Wang Q."/>
            <person name="Fei Z."/>
            <person name="Jiao C."/>
            <person name="Wang Q."/>
        </authorList>
    </citation>
    <scope>NUCLEOTIDE SEQUENCE [LARGE SCALE GENOMIC DNA]</scope>
    <source>
        <strain evidence="1">cv. Varoflay</strain>
    </source>
</reference>
<accession>A0ABM3RHC8</accession>
<name>A0ABM3RHC8_SPIOL</name>
<reference evidence="2" key="2">
    <citation type="submission" date="2025-08" db="UniProtKB">
        <authorList>
            <consortium name="RefSeq"/>
        </authorList>
    </citation>
    <scope>IDENTIFICATION</scope>
    <source>
        <tissue evidence="2">Leaf</tissue>
    </source>
</reference>
<dbReference type="SUPFAM" id="SSF50630">
    <property type="entry name" value="Acid proteases"/>
    <property type="match status" value="1"/>
</dbReference>
<dbReference type="Gene3D" id="2.40.70.10">
    <property type="entry name" value="Acid Proteases"/>
    <property type="match status" value="1"/>
</dbReference>
<gene>
    <name evidence="2" type="primary">LOC130469647</name>
</gene>
<dbReference type="PANTHER" id="PTHR33240:SF17">
    <property type="entry name" value="EUKARYOTIC PEPTIDE CHAIN RELEASE FACTOR GTP-BINDING SUBUNIT-LIKE"/>
    <property type="match status" value="1"/>
</dbReference>
<dbReference type="CDD" id="cd00303">
    <property type="entry name" value="retropepsin_like"/>
    <property type="match status" value="1"/>
</dbReference>
<keyword evidence="1" id="KW-1185">Reference proteome</keyword>
<sequence>MRGQRDYTQRLGQVILSRKSTMGPFPRTEICESDGGRIATPHDDPLVMEIKISNMRVKHILVDTGSSSDIMSMECLNRLTHDPKATETIHYPIIGFGGSIIHPVGVISLSVRIGGRNDGRKMNVNFLVVKDLTAYNVILGRPTLNKIKVVVVTHLILLKYVCEDGAIGTIHGDQQ</sequence>
<organism evidence="1 2">
    <name type="scientific">Spinacia oleracea</name>
    <name type="common">Spinach</name>
    <dbReference type="NCBI Taxonomy" id="3562"/>
    <lineage>
        <taxon>Eukaryota</taxon>
        <taxon>Viridiplantae</taxon>
        <taxon>Streptophyta</taxon>
        <taxon>Embryophyta</taxon>
        <taxon>Tracheophyta</taxon>
        <taxon>Spermatophyta</taxon>
        <taxon>Magnoliopsida</taxon>
        <taxon>eudicotyledons</taxon>
        <taxon>Gunneridae</taxon>
        <taxon>Pentapetalae</taxon>
        <taxon>Caryophyllales</taxon>
        <taxon>Chenopodiaceae</taxon>
        <taxon>Chenopodioideae</taxon>
        <taxon>Anserineae</taxon>
        <taxon>Spinacia</taxon>
    </lineage>
</organism>
<evidence type="ECO:0008006" key="3">
    <source>
        <dbReference type="Google" id="ProtNLM"/>
    </source>
</evidence>
<dbReference type="InterPro" id="IPR021109">
    <property type="entry name" value="Peptidase_aspartic_dom_sf"/>
</dbReference>
<evidence type="ECO:0000313" key="2">
    <source>
        <dbReference type="RefSeq" id="XP_056695021.1"/>
    </source>
</evidence>
<dbReference type="GeneID" id="130469647"/>
<dbReference type="PANTHER" id="PTHR33240">
    <property type="entry name" value="OS08G0508500 PROTEIN"/>
    <property type="match status" value="1"/>
</dbReference>
<evidence type="ECO:0000313" key="1">
    <source>
        <dbReference type="Proteomes" id="UP000813463"/>
    </source>
</evidence>